<dbReference type="Gene3D" id="1.10.357.10">
    <property type="entry name" value="Tetracycline Repressor, domain 2"/>
    <property type="match status" value="1"/>
</dbReference>
<accession>A0ABS8Z994</accession>
<evidence type="ECO:0000313" key="4">
    <source>
        <dbReference type="EMBL" id="MCE7003669.1"/>
    </source>
</evidence>
<dbReference type="Pfam" id="PF16859">
    <property type="entry name" value="TetR_C_11"/>
    <property type="match status" value="1"/>
</dbReference>
<keyword evidence="1" id="KW-0805">Transcription regulation</keyword>
<evidence type="ECO:0000256" key="2">
    <source>
        <dbReference type="ARBA" id="ARBA00023163"/>
    </source>
</evidence>
<feature type="domain" description="Tetracyclin repressor-like C-terminal" evidence="3">
    <location>
        <begin position="59"/>
        <end position="106"/>
    </location>
</feature>
<dbReference type="SUPFAM" id="SSF48498">
    <property type="entry name" value="Tetracyclin repressor-like, C-terminal domain"/>
    <property type="match status" value="1"/>
</dbReference>
<protein>
    <submittedName>
        <fullName evidence="4">TetR/AcrR family transcriptional regulator C-terminal ligand-binding domain-containing protein</fullName>
    </submittedName>
</protein>
<keyword evidence="5" id="KW-1185">Reference proteome</keyword>
<comment type="caution">
    <text evidence="4">The sequence shown here is derived from an EMBL/GenBank/DDBJ whole genome shotgun (WGS) entry which is preliminary data.</text>
</comment>
<evidence type="ECO:0000256" key="1">
    <source>
        <dbReference type="ARBA" id="ARBA00023015"/>
    </source>
</evidence>
<proteinExistence type="predicted"/>
<dbReference type="RefSeq" id="WP_233725242.1">
    <property type="nucleotide sequence ID" value="NZ_JAJVCN010000001.1"/>
</dbReference>
<dbReference type="Proteomes" id="UP001521150">
    <property type="component" value="Unassembled WGS sequence"/>
</dbReference>
<evidence type="ECO:0000313" key="5">
    <source>
        <dbReference type="Proteomes" id="UP001521150"/>
    </source>
</evidence>
<keyword evidence="2" id="KW-0804">Transcription</keyword>
<evidence type="ECO:0000259" key="3">
    <source>
        <dbReference type="Pfam" id="PF16859"/>
    </source>
</evidence>
<sequence length="119" mass="13129">MSGDERGERLRWASGYLLHGRGDAVLRAVPDVFVETGEHGGELWCETGGDELAGHLGGRDAAERGELPDDLDFELALDLLAAPIYWRMTVRQAPIEADYLDHLADHILRAPNARSVPRL</sequence>
<dbReference type="InterPro" id="IPR011075">
    <property type="entry name" value="TetR_C"/>
</dbReference>
<dbReference type="InterPro" id="IPR036271">
    <property type="entry name" value="Tet_transcr_reg_TetR-rel_C_sf"/>
</dbReference>
<gene>
    <name evidence="4" type="ORF">LWC34_12650</name>
</gene>
<organism evidence="4 5">
    <name type="scientific">Kibdelosporangium philippinense</name>
    <dbReference type="NCBI Taxonomy" id="211113"/>
    <lineage>
        <taxon>Bacteria</taxon>
        <taxon>Bacillati</taxon>
        <taxon>Actinomycetota</taxon>
        <taxon>Actinomycetes</taxon>
        <taxon>Pseudonocardiales</taxon>
        <taxon>Pseudonocardiaceae</taxon>
        <taxon>Kibdelosporangium</taxon>
    </lineage>
</organism>
<name>A0ABS8Z994_9PSEU</name>
<dbReference type="EMBL" id="JAJVCN010000001">
    <property type="protein sequence ID" value="MCE7003669.1"/>
    <property type="molecule type" value="Genomic_DNA"/>
</dbReference>
<reference evidence="4 5" key="1">
    <citation type="submission" date="2021-12" db="EMBL/GenBank/DDBJ databases">
        <title>Genome sequence of Kibdelosporangium philippinense ATCC 49844.</title>
        <authorList>
            <person name="Fedorov E.A."/>
            <person name="Omeragic M."/>
            <person name="Shalygina K.F."/>
            <person name="Maclea K.S."/>
        </authorList>
    </citation>
    <scope>NUCLEOTIDE SEQUENCE [LARGE SCALE GENOMIC DNA]</scope>
    <source>
        <strain evidence="4 5">ATCC 49844</strain>
    </source>
</reference>